<evidence type="ECO:0000313" key="3">
    <source>
        <dbReference type="EMBL" id="TWU46509.1"/>
    </source>
</evidence>
<dbReference type="Gene3D" id="3.40.50.1580">
    <property type="entry name" value="Nucleoside phosphorylase domain"/>
    <property type="match status" value="1"/>
</dbReference>
<sequence length="406" mass="44799">MLNVLIVDDDSVKQAKIEQVIRSHVFCDLELKVVPCQAAALEELRSNHFDLMVLDINLPRGASDNPVSDGGIRLLKTLDKHKEFNSPQHVVGLTAYEELAAKNASLFNSSMRFLITYKASSSDWQSRLSTLVVNIVAAKPDAEDANYLCDLAILTALQSPELDAVLKLDADWVQLPQSIGDAFCFHRGTFKLDNKKLSVISASATRMGMPAATVLTCLAIERFRPRYLAMAGIAAGVKGNFGDVLVADRTWDYGSGKSRNSGRWFARTQFDPDPHQISTDDGLLSRISLFRSQNREMLRQLAQDWNGSVEHTPEILIGPVASGASVLENRPAIEAIKRNNRKLIGIEMETYGVYLAAALATSPRPVVFSAKAICDFGDNRKNDRMQEFAAYMSAQVLHAFAVQHLC</sequence>
<evidence type="ECO:0000259" key="2">
    <source>
        <dbReference type="PROSITE" id="PS50110"/>
    </source>
</evidence>
<dbReference type="GO" id="GO:0008930">
    <property type="term" value="F:methylthioadenosine nucleosidase activity"/>
    <property type="evidence" value="ECO:0007669"/>
    <property type="project" value="TreeGrafter"/>
</dbReference>
<keyword evidence="4" id="KW-1185">Reference proteome</keyword>
<dbReference type="GO" id="GO:0008782">
    <property type="term" value="F:adenosylhomocysteine nucleosidase activity"/>
    <property type="evidence" value="ECO:0007669"/>
    <property type="project" value="TreeGrafter"/>
</dbReference>
<dbReference type="AlphaFoldDB" id="A0A5C6EGZ6"/>
<dbReference type="InterPro" id="IPR035994">
    <property type="entry name" value="Nucleoside_phosphorylase_sf"/>
</dbReference>
<dbReference type="InterPro" id="IPR011006">
    <property type="entry name" value="CheY-like_superfamily"/>
</dbReference>
<dbReference type="SUPFAM" id="SSF53167">
    <property type="entry name" value="Purine and uridine phosphorylases"/>
    <property type="match status" value="1"/>
</dbReference>
<dbReference type="Gene3D" id="3.40.50.2300">
    <property type="match status" value="1"/>
</dbReference>
<dbReference type="Pfam" id="PF00072">
    <property type="entry name" value="Response_reg"/>
    <property type="match status" value="1"/>
</dbReference>
<organism evidence="3 4">
    <name type="scientific">Rubripirellula reticaptiva</name>
    <dbReference type="NCBI Taxonomy" id="2528013"/>
    <lineage>
        <taxon>Bacteria</taxon>
        <taxon>Pseudomonadati</taxon>
        <taxon>Planctomycetota</taxon>
        <taxon>Planctomycetia</taxon>
        <taxon>Pirellulales</taxon>
        <taxon>Pirellulaceae</taxon>
        <taxon>Rubripirellula</taxon>
    </lineage>
</organism>
<evidence type="ECO:0000256" key="1">
    <source>
        <dbReference type="PROSITE-ProRule" id="PRU00169"/>
    </source>
</evidence>
<dbReference type="PROSITE" id="PS50110">
    <property type="entry name" value="RESPONSE_REGULATORY"/>
    <property type="match status" value="1"/>
</dbReference>
<dbReference type="RefSeq" id="WP_146537032.1">
    <property type="nucleotide sequence ID" value="NZ_SJPX01000006.1"/>
</dbReference>
<accession>A0A5C6EGZ6</accession>
<proteinExistence type="predicted"/>
<dbReference type="GO" id="GO:0000160">
    <property type="term" value="P:phosphorelay signal transduction system"/>
    <property type="evidence" value="ECO:0007669"/>
    <property type="project" value="InterPro"/>
</dbReference>
<dbReference type="PANTHER" id="PTHR46832:SF1">
    <property type="entry name" value="5'-METHYLTHIOADENOSINE_S-ADENOSYLHOMOCYSTEINE NUCLEOSIDASE"/>
    <property type="match status" value="1"/>
</dbReference>
<evidence type="ECO:0000313" key="4">
    <source>
        <dbReference type="Proteomes" id="UP000317977"/>
    </source>
</evidence>
<dbReference type="GO" id="GO:0005829">
    <property type="term" value="C:cytosol"/>
    <property type="evidence" value="ECO:0007669"/>
    <property type="project" value="TreeGrafter"/>
</dbReference>
<dbReference type="Proteomes" id="UP000317977">
    <property type="component" value="Unassembled WGS sequence"/>
</dbReference>
<dbReference type="PANTHER" id="PTHR46832">
    <property type="entry name" value="5'-METHYLTHIOADENOSINE/S-ADENOSYLHOMOCYSTEINE NUCLEOSIDASE"/>
    <property type="match status" value="1"/>
</dbReference>
<name>A0A5C6EGZ6_9BACT</name>
<dbReference type="OrthoDB" id="2988699at2"/>
<dbReference type="EMBL" id="SJPX01000006">
    <property type="protein sequence ID" value="TWU46509.1"/>
    <property type="molecule type" value="Genomic_DNA"/>
</dbReference>
<dbReference type="CDD" id="cd00156">
    <property type="entry name" value="REC"/>
    <property type="match status" value="1"/>
</dbReference>
<dbReference type="GO" id="GO:0009116">
    <property type="term" value="P:nucleoside metabolic process"/>
    <property type="evidence" value="ECO:0007669"/>
    <property type="project" value="InterPro"/>
</dbReference>
<reference evidence="3 4" key="1">
    <citation type="submission" date="2019-02" db="EMBL/GenBank/DDBJ databases">
        <title>Deep-cultivation of Planctomycetes and their phenomic and genomic characterization uncovers novel biology.</title>
        <authorList>
            <person name="Wiegand S."/>
            <person name="Jogler M."/>
            <person name="Boedeker C."/>
            <person name="Pinto D."/>
            <person name="Vollmers J."/>
            <person name="Rivas-Marin E."/>
            <person name="Kohn T."/>
            <person name="Peeters S.H."/>
            <person name="Heuer A."/>
            <person name="Rast P."/>
            <person name="Oberbeckmann S."/>
            <person name="Bunk B."/>
            <person name="Jeske O."/>
            <person name="Meyerdierks A."/>
            <person name="Storesund J.E."/>
            <person name="Kallscheuer N."/>
            <person name="Luecker S."/>
            <person name="Lage O.M."/>
            <person name="Pohl T."/>
            <person name="Merkel B.J."/>
            <person name="Hornburger P."/>
            <person name="Mueller R.-W."/>
            <person name="Bruemmer F."/>
            <person name="Labrenz M."/>
            <person name="Spormann A.M."/>
            <person name="Op Den Camp H."/>
            <person name="Overmann J."/>
            <person name="Amann R."/>
            <person name="Jetten M.S.M."/>
            <person name="Mascher T."/>
            <person name="Medema M.H."/>
            <person name="Devos D.P."/>
            <person name="Kaster A.-K."/>
            <person name="Ovreas L."/>
            <person name="Rohde M."/>
            <person name="Galperin M.Y."/>
            <person name="Jogler C."/>
        </authorList>
    </citation>
    <scope>NUCLEOTIDE SEQUENCE [LARGE SCALE GENOMIC DNA]</scope>
    <source>
        <strain evidence="3 4">Poly59</strain>
    </source>
</reference>
<protein>
    <submittedName>
        <fullName evidence="3">5'-methylthioadenosine/S-adenosylhomocysteine nucleosidase</fullName>
    </submittedName>
</protein>
<gene>
    <name evidence="3" type="ORF">Poly59_54820</name>
</gene>
<keyword evidence="1" id="KW-0597">Phosphoprotein</keyword>
<feature type="modified residue" description="4-aspartylphosphate" evidence="1">
    <location>
        <position position="55"/>
    </location>
</feature>
<dbReference type="SUPFAM" id="SSF52172">
    <property type="entry name" value="CheY-like"/>
    <property type="match status" value="1"/>
</dbReference>
<dbReference type="Pfam" id="PF01048">
    <property type="entry name" value="PNP_UDP_1"/>
    <property type="match status" value="1"/>
</dbReference>
<dbReference type="InterPro" id="IPR001789">
    <property type="entry name" value="Sig_transdc_resp-reg_receiver"/>
</dbReference>
<feature type="domain" description="Response regulatory" evidence="2">
    <location>
        <begin position="3"/>
        <end position="132"/>
    </location>
</feature>
<dbReference type="InterPro" id="IPR000845">
    <property type="entry name" value="Nucleoside_phosphorylase_d"/>
</dbReference>
<dbReference type="GO" id="GO:0019284">
    <property type="term" value="P:L-methionine salvage from S-adenosylmethionine"/>
    <property type="evidence" value="ECO:0007669"/>
    <property type="project" value="TreeGrafter"/>
</dbReference>
<comment type="caution">
    <text evidence="3">The sequence shown here is derived from an EMBL/GenBank/DDBJ whole genome shotgun (WGS) entry which is preliminary data.</text>
</comment>